<dbReference type="KEGG" id="trg:TRUGW13939_02610"/>
<reference evidence="3" key="1">
    <citation type="submission" date="2020-06" db="EMBL/GenBank/DDBJ databases">
        <title>A chromosome-scale genome assembly of Talaromyces rugulosus W13939.</title>
        <authorList>
            <person name="Wang B."/>
            <person name="Guo L."/>
            <person name="Ye K."/>
            <person name="Wang L."/>
        </authorList>
    </citation>
    <scope>NUCLEOTIDE SEQUENCE [LARGE SCALE GENOMIC DNA]</scope>
    <source>
        <strain evidence="3">W13939</strain>
    </source>
</reference>
<dbReference type="Pfam" id="PF12770">
    <property type="entry name" value="CHAT"/>
    <property type="match status" value="1"/>
</dbReference>
<accession>A0A7H8QNI3</accession>
<protein>
    <recommendedName>
        <fullName evidence="1">CHAT domain-containing protein</fullName>
    </recommendedName>
</protein>
<dbReference type="InterPro" id="IPR024983">
    <property type="entry name" value="CHAT_dom"/>
</dbReference>
<evidence type="ECO:0000259" key="1">
    <source>
        <dbReference type="Pfam" id="PF12770"/>
    </source>
</evidence>
<evidence type="ECO:0000313" key="3">
    <source>
        <dbReference type="Proteomes" id="UP000509510"/>
    </source>
</evidence>
<keyword evidence="3" id="KW-1185">Reference proteome</keyword>
<dbReference type="OrthoDB" id="5040840at2759"/>
<dbReference type="RefSeq" id="XP_035341695.1">
    <property type="nucleotide sequence ID" value="XM_035485802.1"/>
</dbReference>
<dbReference type="PANTHER" id="PTHR10098">
    <property type="entry name" value="RAPSYN-RELATED"/>
    <property type="match status" value="1"/>
</dbReference>
<gene>
    <name evidence="2" type="ORF">TRUGW13939_02610</name>
</gene>
<name>A0A7H8QNI3_TALRU</name>
<sequence length="1383" mass="156787">MDFEERITTEIQSLFADEYRGDLANAYSEIERFKSDELTEYSANDPDKMAYFLRSIILVSMISGRLDDAYDALVQLQVLVDTDLADESNSQHTTNWGLRYAALKAYVDYNRRYPPCIPYQHELMMPVNASMIGRGIHGPTDIAMELIDNVKKYLRPNETSPSYLKDVNICLALQTLIYFPMQRRTLTVKQHPMAPNGNWKNNSDGKSPEQIITEVNPQILKLVQTPNQNGPGLQTNLYFRRLLVELHYAIDSPEKEQVTKRLYDEYHELGDKAGMANCKLIEADCLLSPPFASPVTQNLIPVHAPTASGECSLWDPVEKRILLKESDQAERYYEESLECFRESNCGRGLAAVLLRQGSILHAKACSLSLNNPGRVKLLEGVTNKYDEALKLLNRDEANSQVVKTNQILLDISKGSYSSKELKQRASDIGKWGREHKNELLSFHLSVFMLRFARREWERYTNFDVAMMSYECAYSCATELGALTPAFVSMCSRAEIHYETNNSTAALVMVEHSINMFNAVLHYYDDLINATTDTPMGIMDRKHFIIKKFDFIWSVGQTVGGIYGRTDDLDRFKSWEKRYLICFEEDENCVSQAKEYILKDTELSSWIKQNWGATVDEILDESSLDTSISSKYQIANIMAKRSMQKGDWKKAESSINRFVEDVAKFKRIYTREMFRMLAYQLIGETTKIKRILDSMTDSDLFKDRIDELGQQGHYRESFFSPLSVNAIYACVIAEDWRRGSRILSLVLDMEPEFLDETSQTGSKFDISFRQVTAGIIYLNNFQSEIAFQMLLKARHRIEVHRGQLSDVDAKVGALSLTRLVEVYFTLTELCLRCASAGLPVAILHSYDHGHPRDVTWEEHALLFLEESRARSLLDSLESSAHSQPTESGRRMSEGIYKRRALTHLQSLSKRTAQQDQELAELVSEVEGLDVESLSYSTNALINTVGSNIPPHSLFNHLSEDVVVIEGVFYHRGCNLLAVTNKGVVSFHRGKTRLIELQKLVMELMQVMRVMTGTKDDDEQDRKARVKALSRQISNILLTPFAGIIRRKRHIIFSVSEPLSAFPFSMLDFDGNPLVMHAAVSQTPSLTVLYYLSQRGPQSTKPTVTVFTKSLSQDDDSSNVRNTKEVTLPMAGIEAVNISNMFSTWPIEASTLSRAQFRNHIEEHTSVLHIGTHGMIDLENPLLSSISIGEDFRVLDMSQIQSKANLVVFAACLSGLGRATIGSDVLGFTHVVLGTGCQAYIGTLFEVSDFASMVLMTLFYRNIKNDPSLSLVEALRRAQVEFLQFDTDKATRFIDDLLDMWNMKSTTAPDGVRNPADIVPEGEYLLTLQKMLLPQLDWTSPYFWAPFVLMGYGDFCFCPDAEPVFLEGLASSPKLVPQDKEDYLE</sequence>
<feature type="domain" description="CHAT" evidence="1">
    <location>
        <begin position="1026"/>
        <end position="1349"/>
    </location>
</feature>
<dbReference type="Proteomes" id="UP000509510">
    <property type="component" value="Chromosome II"/>
</dbReference>
<organism evidence="2 3">
    <name type="scientific">Talaromyces rugulosus</name>
    <name type="common">Penicillium rugulosum</name>
    <dbReference type="NCBI Taxonomy" id="121627"/>
    <lineage>
        <taxon>Eukaryota</taxon>
        <taxon>Fungi</taxon>
        <taxon>Dikarya</taxon>
        <taxon>Ascomycota</taxon>
        <taxon>Pezizomycotina</taxon>
        <taxon>Eurotiomycetes</taxon>
        <taxon>Eurotiomycetidae</taxon>
        <taxon>Eurotiales</taxon>
        <taxon>Trichocomaceae</taxon>
        <taxon>Talaromyces</taxon>
        <taxon>Talaromyces sect. Islandici</taxon>
    </lineage>
</organism>
<dbReference type="PANTHER" id="PTHR10098:SF108">
    <property type="entry name" value="TETRATRICOPEPTIDE REPEAT PROTEIN 28"/>
    <property type="match status" value="1"/>
</dbReference>
<evidence type="ECO:0000313" key="2">
    <source>
        <dbReference type="EMBL" id="QKX55517.1"/>
    </source>
</evidence>
<proteinExistence type="predicted"/>
<dbReference type="EMBL" id="CP055899">
    <property type="protein sequence ID" value="QKX55517.1"/>
    <property type="molecule type" value="Genomic_DNA"/>
</dbReference>
<dbReference type="GeneID" id="55990117"/>